<reference evidence="2" key="1">
    <citation type="submission" date="2019-07" db="EMBL/GenBank/DDBJ databases">
        <title>Annotation for the trematode Paragonimus miyazaki's.</title>
        <authorList>
            <person name="Choi Y.-J."/>
        </authorList>
    </citation>
    <scope>NUCLEOTIDE SEQUENCE</scope>
    <source>
        <strain evidence="2">Japan</strain>
    </source>
</reference>
<keyword evidence="3" id="KW-1185">Reference proteome</keyword>
<sequence length="96" mass="11643">MSESDKCSLQKTSKPTSDKRKFKKPASRKFQELLARQKLIEQERRERKQQIDEKRLERMKQRKTRNIAMHKKTKKGQPVMRHRIKLLLNELNKINS</sequence>
<dbReference type="EMBL" id="JTDE01006471">
    <property type="protein sequence ID" value="KAF7243559.1"/>
    <property type="molecule type" value="Genomic_DNA"/>
</dbReference>
<dbReference type="OrthoDB" id="6261600at2759"/>
<comment type="caution">
    <text evidence="2">The sequence shown here is derived from an EMBL/GenBank/DDBJ whole genome shotgun (WGS) entry which is preliminary data.</text>
</comment>
<dbReference type="AlphaFoldDB" id="A0A8S9YLD3"/>
<evidence type="ECO:0008006" key="4">
    <source>
        <dbReference type="Google" id="ProtNLM"/>
    </source>
</evidence>
<evidence type="ECO:0000313" key="3">
    <source>
        <dbReference type="Proteomes" id="UP000822476"/>
    </source>
</evidence>
<evidence type="ECO:0000313" key="2">
    <source>
        <dbReference type="EMBL" id="KAF7243559.1"/>
    </source>
</evidence>
<organism evidence="2 3">
    <name type="scientific">Paragonimus skrjabini miyazakii</name>
    <dbReference type="NCBI Taxonomy" id="59628"/>
    <lineage>
        <taxon>Eukaryota</taxon>
        <taxon>Metazoa</taxon>
        <taxon>Spiralia</taxon>
        <taxon>Lophotrochozoa</taxon>
        <taxon>Platyhelminthes</taxon>
        <taxon>Trematoda</taxon>
        <taxon>Digenea</taxon>
        <taxon>Plagiorchiida</taxon>
        <taxon>Troglotremata</taxon>
        <taxon>Troglotrematidae</taxon>
        <taxon>Paragonimus</taxon>
    </lineage>
</organism>
<accession>A0A8S9YLD3</accession>
<protein>
    <recommendedName>
        <fullName evidence="4">rRNA-processing protein FYV7</fullName>
    </recommendedName>
</protein>
<evidence type="ECO:0000256" key="1">
    <source>
        <dbReference type="SAM" id="MobiDB-lite"/>
    </source>
</evidence>
<feature type="region of interest" description="Disordered" evidence="1">
    <location>
        <begin position="1"/>
        <end position="29"/>
    </location>
</feature>
<dbReference type="Proteomes" id="UP000822476">
    <property type="component" value="Unassembled WGS sequence"/>
</dbReference>
<dbReference type="InterPro" id="IPR013730">
    <property type="entry name" value="Fyv7/TAP26"/>
</dbReference>
<dbReference type="Pfam" id="PF08524">
    <property type="entry name" value="rRNA_processing"/>
    <property type="match status" value="1"/>
</dbReference>
<gene>
    <name evidence="2" type="ORF">EG68_11402</name>
</gene>
<proteinExistence type="predicted"/>
<name>A0A8S9YLD3_9TREM</name>